<dbReference type="InterPro" id="IPR012337">
    <property type="entry name" value="RNaseH-like_sf"/>
</dbReference>
<feature type="compositionally biased region" description="Low complexity" evidence="1">
    <location>
        <begin position="168"/>
        <end position="187"/>
    </location>
</feature>
<name>A0ABS4Z6L9_9ACTN</name>
<sequence>MIEVEAEAAAGSERHAVLLGATAARSCPVKTHNAFDRTVPRPPEGSGELPVRVQAARTFEAQQLEALIEAVPGLVVDLRLLDVASAAEACRQAMEVGAAVVVGGPLPVDAAGHRLGRPDLLVRGADRPDGRPTYHPGVVKAHKVLLPAKRRPVEEPAPSAEADPTPSDPVLSPSDPVLSPSDPVLSPSKEEPPVPAVRWSPLEAPRPLDLQVWDGVGPRLGSREGDFLQLAHYHRMLEAAGFAAAEPLGAVLATDTVRERPAHDGALPDGPAHDSPGHHEGAVLAWVDLSAPVVRTFSRSAASGWRLRSLLERYDHEQGLRVDVARAAAARTGDPASDPEPLVRPVVQRECQTCTWWPHCRTELADDEVSLRIDKGALDVREVLALRRRGIGTVAELASADLDALLPGYLPEVSHRTGPEKRLRVASRRARMLTDGVSFDRETTGPIAVPAAALEVDLDIESAADGRIYLWGFLLHDTASADPPRYVAFSRFTALDDAAEAALAEEAFGWLRGLVEGPRSVAVYHYSAYEPTAVRTLAAREPGHASLDWAAGWAGRFVDLYDVVKAHFFGAGGLGLKPIAQHAGFRWRDEDPGGLNSQAWFADAVDGPDEAARERARTRVLEYNEDDVRATAVLRAWLRSR</sequence>
<dbReference type="InterPro" id="IPR038720">
    <property type="entry name" value="YprB_RNase_H-like_dom"/>
</dbReference>
<evidence type="ECO:0000313" key="3">
    <source>
        <dbReference type="EMBL" id="MBP2416686.1"/>
    </source>
</evidence>
<evidence type="ECO:0000313" key="4">
    <source>
        <dbReference type="Proteomes" id="UP000758168"/>
    </source>
</evidence>
<dbReference type="EMBL" id="JAGIOB010000001">
    <property type="protein sequence ID" value="MBP2416686.1"/>
    <property type="molecule type" value="Genomic_DNA"/>
</dbReference>
<organism evidence="3 4">
    <name type="scientific">Microlunatus capsulatus</name>
    <dbReference type="NCBI Taxonomy" id="99117"/>
    <lineage>
        <taxon>Bacteria</taxon>
        <taxon>Bacillati</taxon>
        <taxon>Actinomycetota</taxon>
        <taxon>Actinomycetes</taxon>
        <taxon>Propionibacteriales</taxon>
        <taxon>Propionibacteriaceae</taxon>
        <taxon>Microlunatus</taxon>
    </lineage>
</organism>
<feature type="domain" description="YprB ribonuclease H-like" evidence="2">
    <location>
        <begin position="458"/>
        <end position="638"/>
    </location>
</feature>
<accession>A0ABS4Z6L9</accession>
<comment type="caution">
    <text evidence="3">The sequence shown here is derived from an EMBL/GenBank/DDBJ whole genome shotgun (WGS) entry which is preliminary data.</text>
</comment>
<dbReference type="Pfam" id="PF13482">
    <property type="entry name" value="RNase_H_2"/>
    <property type="match status" value="1"/>
</dbReference>
<evidence type="ECO:0000259" key="2">
    <source>
        <dbReference type="Pfam" id="PF13482"/>
    </source>
</evidence>
<dbReference type="InterPro" id="IPR019993">
    <property type="entry name" value="RecB_nuclease_TM0106_put"/>
</dbReference>
<gene>
    <name evidence="3" type="ORF">JOF54_001608</name>
</gene>
<feature type="region of interest" description="Disordered" evidence="1">
    <location>
        <begin position="145"/>
        <end position="200"/>
    </location>
</feature>
<evidence type="ECO:0000256" key="1">
    <source>
        <dbReference type="SAM" id="MobiDB-lite"/>
    </source>
</evidence>
<dbReference type="SUPFAM" id="SSF53098">
    <property type="entry name" value="Ribonuclease H-like"/>
    <property type="match status" value="1"/>
</dbReference>
<dbReference type="NCBIfam" id="TIGR03491">
    <property type="entry name" value="TM0106 family RecB-like putative nuclease"/>
    <property type="match status" value="1"/>
</dbReference>
<keyword evidence="4" id="KW-1185">Reference proteome</keyword>
<protein>
    <submittedName>
        <fullName evidence="3">RecB family nuclease</fullName>
    </submittedName>
</protein>
<proteinExistence type="predicted"/>
<dbReference type="Proteomes" id="UP000758168">
    <property type="component" value="Unassembled WGS sequence"/>
</dbReference>
<reference evidence="3 4" key="1">
    <citation type="submission" date="2021-03" db="EMBL/GenBank/DDBJ databases">
        <title>Sequencing the genomes of 1000 actinobacteria strains.</title>
        <authorList>
            <person name="Klenk H.-P."/>
        </authorList>
    </citation>
    <scope>NUCLEOTIDE SEQUENCE [LARGE SCALE GENOMIC DNA]</scope>
    <source>
        <strain evidence="3 4">DSM 12936</strain>
    </source>
</reference>
<dbReference type="RefSeq" id="WP_210054576.1">
    <property type="nucleotide sequence ID" value="NZ_BAAAMH010000025.1"/>
</dbReference>